<evidence type="ECO:0000313" key="3">
    <source>
        <dbReference type="EMBL" id="CAE8713991.1"/>
    </source>
</evidence>
<comment type="caution">
    <text evidence="2">The sequence shown here is derived from an EMBL/GenBank/DDBJ whole genome shotgun (WGS) entry which is preliminary data.</text>
</comment>
<proteinExistence type="predicted"/>
<name>A0A813E9H9_POLGL</name>
<evidence type="ECO:0000256" key="1">
    <source>
        <dbReference type="SAM" id="MobiDB-lite"/>
    </source>
</evidence>
<protein>
    <submittedName>
        <fullName evidence="2">Uncharacterized protein</fullName>
    </submittedName>
</protein>
<evidence type="ECO:0000313" key="2">
    <source>
        <dbReference type="EMBL" id="CAE8595660.1"/>
    </source>
</evidence>
<evidence type="ECO:0000313" key="4">
    <source>
        <dbReference type="Proteomes" id="UP000654075"/>
    </source>
</evidence>
<dbReference type="EMBL" id="CAJNNV010008017">
    <property type="protein sequence ID" value="CAE8595660.1"/>
    <property type="molecule type" value="Genomic_DNA"/>
</dbReference>
<feature type="region of interest" description="Disordered" evidence="1">
    <location>
        <begin position="121"/>
        <end position="144"/>
    </location>
</feature>
<feature type="compositionally biased region" description="Polar residues" evidence="1">
    <location>
        <begin position="134"/>
        <end position="144"/>
    </location>
</feature>
<dbReference type="Proteomes" id="UP000654075">
    <property type="component" value="Unassembled WGS sequence"/>
</dbReference>
<reference evidence="2" key="1">
    <citation type="submission" date="2021-02" db="EMBL/GenBank/DDBJ databases">
        <authorList>
            <person name="Dougan E. K."/>
            <person name="Rhodes N."/>
            <person name="Thang M."/>
            <person name="Chan C."/>
        </authorList>
    </citation>
    <scope>NUCLEOTIDE SEQUENCE</scope>
</reference>
<dbReference type="EMBL" id="CAJNNW010032557">
    <property type="protein sequence ID" value="CAE8713991.1"/>
    <property type="molecule type" value="Genomic_DNA"/>
</dbReference>
<accession>A0A813E9H9</accession>
<dbReference type="AlphaFoldDB" id="A0A813E9H9"/>
<organism evidence="2 4">
    <name type="scientific">Polarella glacialis</name>
    <name type="common">Dinoflagellate</name>
    <dbReference type="NCBI Taxonomy" id="89957"/>
    <lineage>
        <taxon>Eukaryota</taxon>
        <taxon>Sar</taxon>
        <taxon>Alveolata</taxon>
        <taxon>Dinophyceae</taxon>
        <taxon>Suessiales</taxon>
        <taxon>Suessiaceae</taxon>
        <taxon>Polarella</taxon>
    </lineage>
</organism>
<gene>
    <name evidence="2" type="ORF">PGLA1383_LOCUS14167</name>
    <name evidence="3" type="ORF">PGLA2088_LOCUS37772</name>
</gene>
<keyword evidence="4" id="KW-1185">Reference proteome</keyword>
<dbReference type="Proteomes" id="UP000626109">
    <property type="component" value="Unassembled WGS sequence"/>
</dbReference>
<sequence>MQATTAADVVEAGTSKSPETASIAPALATVQHRGWPLMVGTSKAAAAGTGQSQPRSLAGTLRACTAMALHEEQLPAAALAATHRQLTVAASSSTPQCSAAAAWPSSKLELQSAALSGGTVGQSLRTLSHPGPQEVSNNGRQHSTSLRTDLALADATLAAPTARAAGCKVQELANRTRSYAQPKIKGKLAFDAATFAAMDEALLEAEARHLSSTAWAPGTLLLTRPPLVGAVCTAGRLSLSSGQLLGAQALSNAS</sequence>